<feature type="domain" description="Iminophenyl-pyruvate dimer synthase" evidence="1">
    <location>
        <begin position="35"/>
        <end position="238"/>
    </location>
</feature>
<dbReference type="RefSeq" id="WP_104076481.1">
    <property type="nucleotide sequence ID" value="NZ_CP062178.1"/>
</dbReference>
<evidence type="ECO:0000313" key="2">
    <source>
        <dbReference type="EMBL" id="PPB84761.1"/>
    </source>
</evidence>
<accession>A0A2P5KDH7</accession>
<dbReference type="EMBL" id="PRDW01000002">
    <property type="protein sequence ID" value="PPB84761.1"/>
    <property type="molecule type" value="Genomic_DNA"/>
</dbReference>
<dbReference type="Proteomes" id="UP000243096">
    <property type="component" value="Unassembled WGS sequence"/>
</dbReference>
<dbReference type="OrthoDB" id="9795032at2"/>
<dbReference type="AlphaFoldDB" id="A0A2P5KDH7"/>
<sequence>MIETFVNFGTPLALKQAFIDEIIKAQDVVDLYGPLQNAIALEHSTIPPYLTAMFSLKPGVNDLIIEFIRGIVVQEMLHMTIAANILIAIGGEPEINTPNFIPKYPGPLPMGIGGEDFKVGIEAFSMDLVKKIFMRIELPENPIALYSANPPSTIGAFYKELKNKIKELQPPFAHFNRQVTSKTMKKQWFTEDKLFEINDMSSCERAIDIIVVEGEGTSTDPMQAHNLPAHYYRFKAITQGRRLIKCSNGQYGYFGEAIPFNVEDVYPMKPNPKIADFNNKPAIQSRIKQFASYYSNLLDTLHQAFNGDPALMDKAMGFMYDLRVTAVGLMQIPLGDGKNAGLSFEYIPLKER</sequence>
<evidence type="ECO:0000313" key="3">
    <source>
        <dbReference type="Proteomes" id="UP000243096"/>
    </source>
</evidence>
<keyword evidence="3" id="KW-1185">Reference proteome</keyword>
<organism evidence="2 3">
    <name type="scientific">Mycetohabitans endofungorum</name>
    <dbReference type="NCBI Taxonomy" id="417203"/>
    <lineage>
        <taxon>Bacteria</taxon>
        <taxon>Pseudomonadati</taxon>
        <taxon>Pseudomonadota</taxon>
        <taxon>Betaproteobacteria</taxon>
        <taxon>Burkholderiales</taxon>
        <taxon>Burkholderiaceae</taxon>
        <taxon>Mycetohabitans</taxon>
    </lineage>
</organism>
<proteinExistence type="predicted"/>
<dbReference type="Pfam" id="PF12902">
    <property type="entry name" value="Ferritin-like"/>
    <property type="match status" value="1"/>
</dbReference>
<dbReference type="PANTHER" id="PTHR34400:SF4">
    <property type="entry name" value="MEMBRANE PROTEIN"/>
    <property type="match status" value="1"/>
</dbReference>
<reference evidence="2 3" key="1">
    <citation type="submission" date="2018-01" db="EMBL/GenBank/DDBJ databases">
        <title>Genomic Encyclopedia of Type Strains, Phase III (KMG-III): the genomes of soil and plant-associated and newly described type strains.</title>
        <authorList>
            <person name="Whitman W."/>
        </authorList>
    </citation>
    <scope>NUCLEOTIDE SEQUENCE [LARGE SCALE GENOMIC DNA]</scope>
    <source>
        <strain evidence="2 3">HKI456</strain>
    </source>
</reference>
<comment type="caution">
    <text evidence="2">The sequence shown here is derived from an EMBL/GenBank/DDBJ whole genome shotgun (WGS) entry which is preliminary data.</text>
</comment>
<dbReference type="InterPro" id="IPR026820">
    <property type="entry name" value="VioB/RebD_dom"/>
</dbReference>
<evidence type="ECO:0000259" key="1">
    <source>
        <dbReference type="Pfam" id="PF12902"/>
    </source>
</evidence>
<gene>
    <name evidence="2" type="ORF">B0O95_102162</name>
</gene>
<dbReference type="Gene3D" id="1.20.1260.10">
    <property type="match status" value="1"/>
</dbReference>
<protein>
    <submittedName>
        <fullName evidence="2">Ferritin-like protein</fullName>
    </submittedName>
</protein>
<dbReference type="PANTHER" id="PTHR34400">
    <property type="match status" value="1"/>
</dbReference>
<name>A0A2P5KDH7_9BURK</name>
<dbReference type="InterPro" id="IPR012347">
    <property type="entry name" value="Ferritin-like"/>
</dbReference>